<proteinExistence type="inferred from homology"/>
<keyword evidence="15" id="KW-1185">Reference proteome</keyword>
<dbReference type="RefSeq" id="XP_028384993.1">
    <property type="nucleotide sequence ID" value="XM_028529192.2"/>
</dbReference>
<dbReference type="OrthoDB" id="9606139at2759"/>
<dbReference type="InterPro" id="IPR017452">
    <property type="entry name" value="GPCR_Rhodpsn_7TM"/>
</dbReference>
<sequence length="312" mass="35394">MATRYLAIGMTFSLQTIGILGNFSLLSHNFFIYFTGYRLRPIHLIVNNLLVANALVLISNGIHVTMIYFGWYHHLSDFGCRFFPYLRGIGRGVSIGTTCLLSVFQAITISPTNSRLAGFKQKAPKYIVPLILLWWVLQMLVNVVIPLFMSGNLSNKNITKRKNWGFCSTLYTDETTDSLFAALLASPDVVCFVLMLWASGSMVFILYRHKQRVRHIHVTPISSQSSPEYRATKNIFLLVSTFVFFNTLSSIFLIAVIVFSNTSLFLPGINALIVMCFPTFIPFLMMTQDSTVSKFSFAWIRNVKSPNLMRNM</sequence>
<dbReference type="InParanoid" id="A0A6J2N448"/>
<evidence type="ECO:0000313" key="15">
    <source>
        <dbReference type="Proteomes" id="UP000504628"/>
    </source>
</evidence>
<evidence type="ECO:0000256" key="11">
    <source>
        <dbReference type="ARBA" id="ARBA00023180"/>
    </source>
</evidence>
<dbReference type="PANTHER" id="PTHR24062">
    <property type="entry name" value="VOMERONASAL TYPE-1 RECEPTOR"/>
    <property type="match status" value="1"/>
</dbReference>
<reference evidence="16" key="1">
    <citation type="submission" date="2025-08" db="UniProtKB">
        <authorList>
            <consortium name="RefSeq"/>
        </authorList>
    </citation>
    <scope>IDENTIFICATION</scope>
    <source>
        <tissue evidence="16">Muscle</tissue>
    </source>
</reference>
<feature type="domain" description="G-protein coupled receptors family 1 profile" evidence="14">
    <location>
        <begin position="21"/>
        <end position="285"/>
    </location>
</feature>
<dbReference type="GO" id="GO:0005886">
    <property type="term" value="C:plasma membrane"/>
    <property type="evidence" value="ECO:0007669"/>
    <property type="project" value="UniProtKB-SubCell"/>
</dbReference>
<dbReference type="Gene3D" id="1.20.1070.10">
    <property type="entry name" value="Rhodopsin 7-helix transmembrane proteins"/>
    <property type="match status" value="1"/>
</dbReference>
<keyword evidence="6 13" id="KW-0812">Transmembrane</keyword>
<dbReference type="InterPro" id="IPR004072">
    <property type="entry name" value="Vmron_rcpt_1"/>
</dbReference>
<dbReference type="SUPFAM" id="SSF81321">
    <property type="entry name" value="Family A G protein-coupled receptor-like"/>
    <property type="match status" value="1"/>
</dbReference>
<dbReference type="PRINTS" id="PR01534">
    <property type="entry name" value="VOMERONASL1R"/>
</dbReference>
<comment type="function">
    <text evidence="1">Putative pheromone receptor.</text>
</comment>
<organism evidence="15 16">
    <name type="scientific">Phyllostomus discolor</name>
    <name type="common">pale spear-nosed bat</name>
    <dbReference type="NCBI Taxonomy" id="89673"/>
    <lineage>
        <taxon>Eukaryota</taxon>
        <taxon>Metazoa</taxon>
        <taxon>Chordata</taxon>
        <taxon>Craniata</taxon>
        <taxon>Vertebrata</taxon>
        <taxon>Euteleostomi</taxon>
        <taxon>Mammalia</taxon>
        <taxon>Eutheria</taxon>
        <taxon>Laurasiatheria</taxon>
        <taxon>Chiroptera</taxon>
        <taxon>Yangochiroptera</taxon>
        <taxon>Phyllostomidae</taxon>
        <taxon>Phyllostominae</taxon>
        <taxon>Phyllostomus</taxon>
    </lineage>
</organism>
<dbReference type="AlphaFoldDB" id="A0A6J2N448"/>
<name>A0A6J2N448_9CHIR</name>
<evidence type="ECO:0000256" key="8">
    <source>
        <dbReference type="ARBA" id="ARBA00023040"/>
    </source>
</evidence>
<dbReference type="FunFam" id="1.20.1070.10:FF:000033">
    <property type="entry name" value="Vomeronasal type-1 receptor"/>
    <property type="match status" value="1"/>
</dbReference>
<evidence type="ECO:0000256" key="13">
    <source>
        <dbReference type="RuleBase" id="RU364061"/>
    </source>
</evidence>
<feature type="transmembrane region" description="Helical" evidence="13">
    <location>
        <begin position="179"/>
        <end position="207"/>
    </location>
</feature>
<comment type="similarity">
    <text evidence="3 13">Belongs to the G-protein coupled receptor 1 family.</text>
</comment>
<evidence type="ECO:0000256" key="7">
    <source>
        <dbReference type="ARBA" id="ARBA00022989"/>
    </source>
</evidence>
<evidence type="ECO:0000256" key="12">
    <source>
        <dbReference type="ARBA" id="ARBA00023224"/>
    </source>
</evidence>
<accession>A0A6J2N448</accession>
<feature type="transmembrane region" description="Helical" evidence="13">
    <location>
        <begin position="265"/>
        <end position="285"/>
    </location>
</feature>
<dbReference type="GO" id="GO:0019236">
    <property type="term" value="P:response to pheromone"/>
    <property type="evidence" value="ECO:0007669"/>
    <property type="project" value="UniProtKB-KW"/>
</dbReference>
<evidence type="ECO:0000313" key="16">
    <source>
        <dbReference type="RefSeq" id="XP_028384993.1"/>
    </source>
</evidence>
<keyword evidence="12 13" id="KW-0807">Transducer</keyword>
<dbReference type="GO" id="GO:0016503">
    <property type="term" value="F:pheromone receptor activity"/>
    <property type="evidence" value="ECO:0007669"/>
    <property type="project" value="InterPro"/>
</dbReference>
<evidence type="ECO:0000259" key="14">
    <source>
        <dbReference type="PROSITE" id="PS50262"/>
    </source>
</evidence>
<feature type="transmembrane region" description="Helical" evidence="13">
    <location>
        <begin position="130"/>
        <end position="149"/>
    </location>
</feature>
<evidence type="ECO:0000256" key="3">
    <source>
        <dbReference type="ARBA" id="ARBA00010663"/>
    </source>
</evidence>
<gene>
    <name evidence="16" type="primary">LOC114510654</name>
</gene>
<evidence type="ECO:0000256" key="6">
    <source>
        <dbReference type="ARBA" id="ARBA00022692"/>
    </source>
</evidence>
<keyword evidence="8 13" id="KW-0297">G-protein coupled receptor</keyword>
<dbReference type="Pfam" id="PF03402">
    <property type="entry name" value="V1R"/>
    <property type="match status" value="1"/>
</dbReference>
<evidence type="ECO:0000256" key="5">
    <source>
        <dbReference type="ARBA" id="ARBA00022507"/>
    </source>
</evidence>
<keyword evidence="9 13" id="KW-0472">Membrane</keyword>
<evidence type="ECO:0000256" key="4">
    <source>
        <dbReference type="ARBA" id="ARBA00022475"/>
    </source>
</evidence>
<feature type="transmembrane region" description="Helical" evidence="13">
    <location>
        <begin position="12"/>
        <end position="34"/>
    </location>
</feature>
<evidence type="ECO:0000256" key="9">
    <source>
        <dbReference type="ARBA" id="ARBA00023136"/>
    </source>
</evidence>
<dbReference type="GO" id="GO:0007606">
    <property type="term" value="P:sensory perception of chemical stimulus"/>
    <property type="evidence" value="ECO:0007669"/>
    <property type="project" value="UniProtKB-ARBA"/>
</dbReference>
<feature type="transmembrane region" description="Helical" evidence="13">
    <location>
        <begin position="235"/>
        <end position="259"/>
    </location>
</feature>
<keyword evidence="4 13" id="KW-1003">Cell membrane</keyword>
<evidence type="ECO:0000256" key="1">
    <source>
        <dbReference type="ARBA" id="ARBA00003878"/>
    </source>
</evidence>
<evidence type="ECO:0000256" key="2">
    <source>
        <dbReference type="ARBA" id="ARBA00004651"/>
    </source>
</evidence>
<keyword evidence="7 13" id="KW-1133">Transmembrane helix</keyword>
<dbReference type="GeneID" id="114510654"/>
<evidence type="ECO:0000256" key="10">
    <source>
        <dbReference type="ARBA" id="ARBA00023170"/>
    </source>
</evidence>
<keyword evidence="11" id="KW-0325">Glycoprotein</keyword>
<dbReference type="Proteomes" id="UP000504628">
    <property type="component" value="Chromosome 12"/>
</dbReference>
<protein>
    <recommendedName>
        <fullName evidence="13">Vomeronasal type-1 receptor</fullName>
    </recommendedName>
</protein>
<keyword evidence="5 13" id="KW-0589">Pheromone response</keyword>
<keyword evidence="10 13" id="KW-0675">Receptor</keyword>
<comment type="subcellular location">
    <subcellularLocation>
        <location evidence="2 13">Cell membrane</location>
        <topology evidence="2 13">Multi-pass membrane protein</topology>
    </subcellularLocation>
</comment>
<dbReference type="KEGG" id="pdic:114510654"/>
<dbReference type="PROSITE" id="PS50262">
    <property type="entry name" value="G_PROTEIN_RECEP_F1_2"/>
    <property type="match status" value="1"/>
</dbReference>
<feature type="transmembrane region" description="Helical" evidence="13">
    <location>
        <begin position="46"/>
        <end position="69"/>
    </location>
</feature>
<feature type="transmembrane region" description="Helical" evidence="13">
    <location>
        <begin position="89"/>
        <end position="109"/>
    </location>
</feature>